<keyword evidence="3" id="KW-1185">Reference proteome</keyword>
<feature type="compositionally biased region" description="Basic and acidic residues" evidence="1">
    <location>
        <begin position="32"/>
        <end position="45"/>
    </location>
</feature>
<name>W2TBU8_NECAM</name>
<dbReference type="AlphaFoldDB" id="W2TBU8"/>
<proteinExistence type="predicted"/>
<evidence type="ECO:0000313" key="2">
    <source>
        <dbReference type="EMBL" id="ETN79525.1"/>
    </source>
</evidence>
<evidence type="ECO:0000313" key="3">
    <source>
        <dbReference type="Proteomes" id="UP000053676"/>
    </source>
</evidence>
<dbReference type="EMBL" id="KI659468">
    <property type="protein sequence ID" value="ETN79525.1"/>
    <property type="molecule type" value="Genomic_DNA"/>
</dbReference>
<feature type="compositionally biased region" description="Polar residues" evidence="1">
    <location>
        <begin position="55"/>
        <end position="77"/>
    </location>
</feature>
<gene>
    <name evidence="2" type="ORF">NECAME_02644</name>
</gene>
<dbReference type="KEGG" id="nai:NECAME_02644"/>
<feature type="compositionally biased region" description="Basic and acidic residues" evidence="1">
    <location>
        <begin position="1"/>
        <end position="20"/>
    </location>
</feature>
<accession>W2TBU8</accession>
<organism evidence="2 3">
    <name type="scientific">Necator americanus</name>
    <name type="common">Human hookworm</name>
    <dbReference type="NCBI Taxonomy" id="51031"/>
    <lineage>
        <taxon>Eukaryota</taxon>
        <taxon>Metazoa</taxon>
        <taxon>Ecdysozoa</taxon>
        <taxon>Nematoda</taxon>
        <taxon>Chromadorea</taxon>
        <taxon>Rhabditida</taxon>
        <taxon>Rhabditina</taxon>
        <taxon>Rhabditomorpha</taxon>
        <taxon>Strongyloidea</taxon>
        <taxon>Ancylostomatidae</taxon>
        <taxon>Bunostominae</taxon>
        <taxon>Necator</taxon>
    </lineage>
</organism>
<reference evidence="3" key="1">
    <citation type="journal article" date="2014" name="Nat. Genet.">
        <title>Genome of the human hookworm Necator americanus.</title>
        <authorList>
            <person name="Tang Y.T."/>
            <person name="Gao X."/>
            <person name="Rosa B.A."/>
            <person name="Abubucker S."/>
            <person name="Hallsworth-Pepin K."/>
            <person name="Martin J."/>
            <person name="Tyagi R."/>
            <person name="Heizer E."/>
            <person name="Zhang X."/>
            <person name="Bhonagiri-Palsikar V."/>
            <person name="Minx P."/>
            <person name="Warren W.C."/>
            <person name="Wang Q."/>
            <person name="Zhan B."/>
            <person name="Hotez P.J."/>
            <person name="Sternberg P.W."/>
            <person name="Dougall A."/>
            <person name="Gaze S.T."/>
            <person name="Mulvenna J."/>
            <person name="Sotillo J."/>
            <person name="Ranganathan S."/>
            <person name="Rabelo E.M."/>
            <person name="Wilson R.K."/>
            <person name="Felgner P.L."/>
            <person name="Bethony J."/>
            <person name="Hawdon J.M."/>
            <person name="Gasser R.B."/>
            <person name="Loukas A."/>
            <person name="Mitreva M."/>
        </authorList>
    </citation>
    <scope>NUCLEOTIDE SEQUENCE [LARGE SCALE GENOMIC DNA]</scope>
</reference>
<feature type="region of interest" description="Disordered" evidence="1">
    <location>
        <begin position="1"/>
        <end position="77"/>
    </location>
</feature>
<protein>
    <submittedName>
        <fullName evidence="2">Uncharacterized protein</fullName>
    </submittedName>
</protein>
<sequence>MYRFEVKEMSHRSIRVKAESINKSQLGAATDRTYHDKKNRDKEESGGNWGISGKDNINSPGHVESTATGSTSNTGLPPQQALLVTFREEGSPFWNFGAVRSFQTLSSNVVRPSVRKFDADDKPSIDDRISAKKKLI</sequence>
<evidence type="ECO:0000256" key="1">
    <source>
        <dbReference type="SAM" id="MobiDB-lite"/>
    </source>
</evidence>
<dbReference type="Proteomes" id="UP000053676">
    <property type="component" value="Unassembled WGS sequence"/>
</dbReference>